<protein>
    <submittedName>
        <fullName evidence="3">Nuclear transport factor 2 family protein</fullName>
    </submittedName>
</protein>
<dbReference type="SUPFAM" id="SSF54427">
    <property type="entry name" value="NTF2-like"/>
    <property type="match status" value="1"/>
</dbReference>
<organism evidence="3 4">
    <name type="scientific">Polaribacter haliotis</name>
    <dbReference type="NCBI Taxonomy" id="1888915"/>
    <lineage>
        <taxon>Bacteria</taxon>
        <taxon>Pseudomonadati</taxon>
        <taxon>Bacteroidota</taxon>
        <taxon>Flavobacteriia</taxon>
        <taxon>Flavobacteriales</taxon>
        <taxon>Flavobacteriaceae</taxon>
    </lineage>
</organism>
<name>A0A7L8AIP3_9FLAO</name>
<evidence type="ECO:0000313" key="3">
    <source>
        <dbReference type="EMBL" id="QOD61888.1"/>
    </source>
</evidence>
<dbReference type="Pfam" id="PF14534">
    <property type="entry name" value="DUF4440"/>
    <property type="match status" value="1"/>
</dbReference>
<dbReference type="Gene3D" id="3.10.450.50">
    <property type="match status" value="1"/>
</dbReference>
<dbReference type="InterPro" id="IPR027843">
    <property type="entry name" value="DUF4440"/>
</dbReference>
<proteinExistence type="predicted"/>
<evidence type="ECO:0000313" key="4">
    <source>
        <dbReference type="Proteomes" id="UP000516764"/>
    </source>
</evidence>
<evidence type="ECO:0000256" key="1">
    <source>
        <dbReference type="SAM" id="Phobius"/>
    </source>
</evidence>
<gene>
    <name evidence="3" type="ORF">H9I45_05460</name>
</gene>
<feature type="domain" description="DUF4440" evidence="2">
    <location>
        <begin position="51"/>
        <end position="161"/>
    </location>
</feature>
<dbReference type="RefSeq" id="WP_088353069.1">
    <property type="nucleotide sequence ID" value="NZ_CP061813.1"/>
</dbReference>
<keyword evidence="1" id="KW-0472">Membrane</keyword>
<sequence length="174" mass="20213">MKSLLDPFKDSVLIKIIMAILMFLFSLFSNAQESKNSELYQILKSKDSTIFENAFNNCNLKKLEPIISDNFEFYHDIGGIQNKEQFLEAVKNNICSKPDNHARNLVENSLEVFSMKKKGQLYGAIQKGKHTFQEKQNGKLTTVGIADFTHLWILENKIWKLKRVLSYNHKPYSY</sequence>
<keyword evidence="1" id="KW-0812">Transmembrane</keyword>
<accession>A0A7L8AIP3</accession>
<dbReference type="InterPro" id="IPR032710">
    <property type="entry name" value="NTF2-like_dom_sf"/>
</dbReference>
<keyword evidence="1" id="KW-1133">Transmembrane helix</keyword>
<dbReference type="Proteomes" id="UP000516764">
    <property type="component" value="Chromosome"/>
</dbReference>
<evidence type="ECO:0000259" key="2">
    <source>
        <dbReference type="Pfam" id="PF14534"/>
    </source>
</evidence>
<dbReference type="EMBL" id="CP061813">
    <property type="protein sequence ID" value="QOD61888.1"/>
    <property type="molecule type" value="Genomic_DNA"/>
</dbReference>
<keyword evidence="4" id="KW-1185">Reference proteome</keyword>
<dbReference type="KEGG" id="phal:H9I45_05460"/>
<reference evidence="3 4" key="1">
    <citation type="journal article" date="2016" name="Int. J. Syst. Evol. Microbiol.">
        <title>Polaribacter haliotis sp. nov., isolated from the gut of abalone Haliotis discus hannai.</title>
        <authorList>
            <person name="Kim Y.O."/>
            <person name="Park I.S."/>
            <person name="Park S."/>
            <person name="Nam B.H."/>
            <person name="Park J.M."/>
            <person name="Kim D.G."/>
            <person name="Yoon J.H."/>
        </authorList>
    </citation>
    <scope>NUCLEOTIDE SEQUENCE [LARGE SCALE GENOMIC DNA]</scope>
    <source>
        <strain evidence="3 4">KCTC 52418</strain>
    </source>
</reference>
<feature type="transmembrane region" description="Helical" evidence="1">
    <location>
        <begin position="12"/>
        <end position="31"/>
    </location>
</feature>
<dbReference type="AlphaFoldDB" id="A0A7L8AIP3"/>
<dbReference type="OrthoDB" id="1357763at2"/>